<name>A0A074RM72_9AGAM</name>
<dbReference type="HOGENOM" id="CLU_065423_0_0_1"/>
<gene>
    <name evidence="1" type="ORF">V565_138920</name>
</gene>
<evidence type="ECO:0000313" key="1">
    <source>
        <dbReference type="EMBL" id="KEP47939.1"/>
    </source>
</evidence>
<evidence type="ECO:0008006" key="3">
    <source>
        <dbReference type="Google" id="ProtNLM"/>
    </source>
</evidence>
<keyword evidence="2" id="KW-1185">Reference proteome</keyword>
<organism evidence="1 2">
    <name type="scientific">Rhizoctonia solani 123E</name>
    <dbReference type="NCBI Taxonomy" id="1423351"/>
    <lineage>
        <taxon>Eukaryota</taxon>
        <taxon>Fungi</taxon>
        <taxon>Dikarya</taxon>
        <taxon>Basidiomycota</taxon>
        <taxon>Agaricomycotina</taxon>
        <taxon>Agaricomycetes</taxon>
        <taxon>Cantharellales</taxon>
        <taxon>Ceratobasidiaceae</taxon>
        <taxon>Rhizoctonia</taxon>
    </lineage>
</organism>
<protein>
    <recommendedName>
        <fullName evidence="3">F-box domain-containing protein</fullName>
    </recommendedName>
</protein>
<comment type="caution">
    <text evidence="1">The sequence shown here is derived from an EMBL/GenBank/DDBJ whole genome shotgun (WGS) entry which is preliminary data.</text>
</comment>
<dbReference type="Proteomes" id="UP000027456">
    <property type="component" value="Unassembled WGS sequence"/>
</dbReference>
<evidence type="ECO:0000313" key="2">
    <source>
        <dbReference type="Proteomes" id="UP000027456"/>
    </source>
</evidence>
<proteinExistence type="predicted"/>
<sequence length="408" mass="44990">MPVNLPIDIIDLIVQYSTTSTCAHISAVSRNVYSISVRTLYASIPEMSITRATRCLLTLSKNPELALRVRKFSFHLSSSSRALPAFFALLSLALSNMRNLNTLLLDMEAPIPTNLLEQISSRLTKLVLAVPPRSSYPISQFLSNQPAIEELFLVCRSEDLSTLGPEALPLLRELSAPLWILVKILPSRLSHMSQLAVLGVMNDPDDLIILGMILTLSDPPESLALIIDARITMNRMPIAAISRGLSFLGRAAPFVSFLLLKKYGDHIKKDELQEIFVYALPSFPKLKNLILMSQSPAPTAYTSDPQAQPAQTPSSTHSLLRNALAYVYSILVNIPSLLLSLFSSRYSAPQVESNQTQSQPSPSLDALHDLSCHLQIVKAWGQIHPGLECVMFPVGTYRLRKSGDDYVA</sequence>
<dbReference type="OrthoDB" id="3190489at2759"/>
<dbReference type="EMBL" id="AZST01000614">
    <property type="protein sequence ID" value="KEP47939.1"/>
    <property type="molecule type" value="Genomic_DNA"/>
</dbReference>
<dbReference type="AlphaFoldDB" id="A0A074RM72"/>
<reference evidence="1 2" key="1">
    <citation type="submission" date="2013-12" db="EMBL/GenBank/DDBJ databases">
        <authorList>
            <person name="Cubeta M."/>
            <person name="Pakala S."/>
            <person name="Fedorova N."/>
            <person name="Thomas E."/>
            <person name="Dean R."/>
            <person name="Jabaji S."/>
            <person name="Neate S."/>
            <person name="Toda T."/>
            <person name="Tavantzis S."/>
            <person name="Vilgalys R."/>
            <person name="Bharathan N."/>
            <person name="Pakala S."/>
            <person name="Losada L.S."/>
            <person name="Zafar N."/>
            <person name="Nierman W."/>
        </authorList>
    </citation>
    <scope>NUCLEOTIDE SEQUENCE [LARGE SCALE GENOMIC DNA]</scope>
    <source>
        <strain evidence="1 2">123E</strain>
    </source>
</reference>
<accession>A0A074RM72</accession>